<dbReference type="InterPro" id="IPR052344">
    <property type="entry name" value="Transposase-related"/>
</dbReference>
<feature type="domain" description="Transposase IS66 central" evidence="3">
    <location>
        <begin position="290"/>
        <end position="524"/>
    </location>
</feature>
<dbReference type="PATRIC" id="fig|1095750.3.peg.435"/>
<dbReference type="PANTHER" id="PTHR33678:SF2">
    <property type="match status" value="1"/>
</dbReference>
<evidence type="ECO:0000313" key="5">
    <source>
        <dbReference type="Proteomes" id="UP000005039"/>
    </source>
</evidence>
<reference evidence="4 5" key="1">
    <citation type="submission" date="2012-03" db="EMBL/GenBank/DDBJ databases">
        <authorList>
            <person name="Durkin A.S."/>
            <person name="McCorrison J."/>
            <person name="Torralba M."/>
            <person name="Gillis M."/>
            <person name="Methe B."/>
            <person name="Sutton G."/>
            <person name="Nelson K.E."/>
        </authorList>
    </citation>
    <scope>NUCLEOTIDE SEQUENCE [LARGE SCALE GENOMIC DNA]</scope>
    <source>
        <strain evidence="4 5">F0468</strain>
    </source>
</reference>
<feature type="region of interest" description="Disordered" evidence="2">
    <location>
        <begin position="141"/>
        <end position="187"/>
    </location>
</feature>
<dbReference type="PANTHER" id="PTHR33678">
    <property type="entry name" value="BLL1576 PROTEIN"/>
    <property type="match status" value="1"/>
</dbReference>
<keyword evidence="1" id="KW-0175">Coiled coil</keyword>
<accession>I0RAW1</accession>
<dbReference type="EMBL" id="AJGH01000027">
    <property type="protein sequence ID" value="EIC96819.1"/>
    <property type="molecule type" value="Genomic_DNA"/>
</dbReference>
<dbReference type="RefSeq" id="WP_008753150.1">
    <property type="nucleotide sequence ID" value="NZ_AJGH01000027.1"/>
</dbReference>
<dbReference type="InterPro" id="IPR004291">
    <property type="entry name" value="Transposase_IS66_central"/>
</dbReference>
<comment type="caution">
    <text evidence="4">The sequence shown here is derived from an EMBL/GenBank/DDBJ whole genome shotgun (WGS) entry which is preliminary data.</text>
</comment>
<dbReference type="Proteomes" id="UP000005039">
    <property type="component" value="Unassembled WGS sequence"/>
</dbReference>
<dbReference type="Pfam" id="PF03050">
    <property type="entry name" value="DDE_Tnp_IS66"/>
    <property type="match status" value="1"/>
</dbReference>
<evidence type="ECO:0000256" key="1">
    <source>
        <dbReference type="SAM" id="Coils"/>
    </source>
</evidence>
<evidence type="ECO:0000313" key="4">
    <source>
        <dbReference type="EMBL" id="EIC96819.1"/>
    </source>
</evidence>
<proteinExistence type="predicted"/>
<keyword evidence="5" id="KW-1185">Reference proteome</keyword>
<gene>
    <name evidence="4" type="ORF">HMPREF9970_1928</name>
</gene>
<dbReference type="eggNOG" id="COG4467">
    <property type="taxonomic scope" value="Bacteria"/>
</dbReference>
<name>I0RAW1_9FIRM</name>
<dbReference type="AlphaFoldDB" id="I0RAW1"/>
<organism evidence="4 5">
    <name type="scientific">Lachnoanaerobaculum saburreum F0468</name>
    <dbReference type="NCBI Taxonomy" id="1095750"/>
    <lineage>
        <taxon>Bacteria</taxon>
        <taxon>Bacillati</taxon>
        <taxon>Bacillota</taxon>
        <taxon>Clostridia</taxon>
        <taxon>Lachnospirales</taxon>
        <taxon>Lachnospiraceae</taxon>
        <taxon>Lachnoanaerobaculum</taxon>
    </lineage>
</organism>
<feature type="compositionally biased region" description="Low complexity" evidence="2">
    <location>
        <begin position="147"/>
        <end position="156"/>
    </location>
</feature>
<protein>
    <submittedName>
        <fullName evidence="4">IS66 family element, transposase</fullName>
    </submittedName>
</protein>
<evidence type="ECO:0000256" key="2">
    <source>
        <dbReference type="SAM" id="MobiDB-lite"/>
    </source>
</evidence>
<sequence length="558" mass="65051">MKIPFEYVGALQQENKILKKEVADFKSGERFKQIKREHQKLIDEYRRQIKQLNLVIEGLRKDVKNAWKWCEEAYEDALKELHASMKEMKHALKEKEKKWLLSEREREQALSKITDLCRENSELKTQLDDEKGRNKKLLAQLNRDYENSSIPSSQSRNRSKIPNNRECTGRKPGAQPGHVHHGRKKQMPTQVVCLPAPKEVAKDPGFKKTNKTIIKQLISVELIMNVTEYQADVYYNSTTGERIHASFPSGVVDDVNYDGSIKALLFLLNTDCAVSIDKSRRFLSDLTGGKLKISKGMINKLCREFSSKTQAEQKKIFADLLSSPVMNTDCTNARVNGESAYVYVCATPDEQNVLYFAREKKGHEGVKGTVTEDFQGILVHDHEITFYKYGNAHQECLAHVQRYLKDSMENEPSLTWHRKMRELIREMVHYRNEHADDAHLDPKIVSNFEGKYQEILEKAGEEYIFHEPSPYYRDGYNLYRRMQEYKTQHLLFLHDMRVPTTNNTAERCLRDYKRKQTFAMTFRSFESIEELCQSKGVLLGVRKNNPNLYTVVKEIFNR</sequence>
<evidence type="ECO:0000259" key="3">
    <source>
        <dbReference type="Pfam" id="PF03050"/>
    </source>
</evidence>
<feature type="coiled-coil region" evidence="1">
    <location>
        <begin position="31"/>
        <end position="140"/>
    </location>
</feature>